<accession>A0A653E0T2</accession>
<organism evidence="1">
    <name type="scientific">Pseudomonas marincola</name>
    <dbReference type="NCBI Taxonomy" id="437900"/>
    <lineage>
        <taxon>Bacteria</taxon>
        <taxon>Pseudomonadati</taxon>
        <taxon>Pseudomonadota</taxon>
        <taxon>Gammaproteobacteria</taxon>
        <taxon>Pseudomonadales</taxon>
        <taxon>Pseudomonadaceae</taxon>
        <taxon>Pseudomonas</taxon>
    </lineage>
</organism>
<protein>
    <submittedName>
        <fullName evidence="1">Uncharacterized protein</fullName>
    </submittedName>
</protein>
<dbReference type="AlphaFoldDB" id="A0A653E0T2"/>
<gene>
    <name evidence="1" type="ORF">PMYSY11_1293</name>
</gene>
<evidence type="ECO:0000313" key="1">
    <source>
        <dbReference type="EMBL" id="VEV96340.1"/>
    </source>
</evidence>
<dbReference type="EMBL" id="LR215729">
    <property type="protein sequence ID" value="VEV96340.1"/>
    <property type="molecule type" value="Genomic_DNA"/>
</dbReference>
<name>A0A653E0T2_9PSED</name>
<reference evidence="1" key="1">
    <citation type="submission" date="2019-02" db="EMBL/GenBank/DDBJ databases">
        <authorList>
            <consortium name="Genoscope - CEA"/>
            <person name="William W."/>
        </authorList>
    </citation>
    <scope>NUCLEOTIDE SEQUENCE [LARGE SCALE GENOMIC DNA]</scope>
    <source>
        <strain evidence="1">YSy11</strain>
    </source>
</reference>
<sequence>MVEANTSTNSIKLAVCLLSLRHQYALARGGYRGTMTLFCFETFNPCRKNLLTISP</sequence>
<proteinExistence type="predicted"/>